<name>A0A1H2L8Y6_9ACTN</name>
<feature type="region of interest" description="Disordered" evidence="1">
    <location>
        <begin position="87"/>
        <end position="133"/>
    </location>
</feature>
<sequence>MRAALAWSSGCWSVRVLYWRTLRPDRMGAEPRCGHRDVRTRGRRPRRGAGGGQRSRATYPETSVSQPQQVKPDFGVTSQLWSCDRQQLEDRLQHRTATRTTSPSHSPRVGSSEAAYSAPEAERAHGRSSAERRRHTVMAWTCPPGSAYVRTPSPVIGARRHLHALHGLPLNRCRGTRGPMASILVTRIMEAPIDHRIYQSSTFVRRSRRRFGCRGDRLGARVRGACSALKDYRPDAIHTPLGLSHTGSGVYASLHPPSSST</sequence>
<dbReference type="EMBL" id="LT629791">
    <property type="protein sequence ID" value="SDU77175.1"/>
    <property type="molecule type" value="Genomic_DNA"/>
</dbReference>
<feature type="region of interest" description="Disordered" evidence="1">
    <location>
        <begin position="28"/>
        <end position="71"/>
    </location>
</feature>
<keyword evidence="3" id="KW-1185">Reference proteome</keyword>
<dbReference type="Proteomes" id="UP000182977">
    <property type="component" value="Chromosome I"/>
</dbReference>
<feature type="compositionally biased region" description="Polar residues" evidence="1">
    <location>
        <begin position="60"/>
        <end position="69"/>
    </location>
</feature>
<accession>A0A1H2L8Y6</accession>
<dbReference type="AlphaFoldDB" id="A0A1H2L8Y6"/>
<evidence type="ECO:0000313" key="3">
    <source>
        <dbReference type="Proteomes" id="UP000182977"/>
    </source>
</evidence>
<organism evidence="2 3">
    <name type="scientific">Jiangella alkaliphila</name>
    <dbReference type="NCBI Taxonomy" id="419479"/>
    <lineage>
        <taxon>Bacteria</taxon>
        <taxon>Bacillati</taxon>
        <taxon>Actinomycetota</taxon>
        <taxon>Actinomycetes</taxon>
        <taxon>Jiangellales</taxon>
        <taxon>Jiangellaceae</taxon>
        <taxon>Jiangella</taxon>
    </lineage>
</organism>
<proteinExistence type="predicted"/>
<reference evidence="3" key="1">
    <citation type="submission" date="2016-10" db="EMBL/GenBank/DDBJ databases">
        <authorList>
            <person name="Varghese N."/>
            <person name="Submissions S."/>
        </authorList>
    </citation>
    <scope>NUCLEOTIDE SEQUENCE [LARGE SCALE GENOMIC DNA]</scope>
    <source>
        <strain evidence="3">DSM 45079</strain>
    </source>
</reference>
<evidence type="ECO:0000313" key="2">
    <source>
        <dbReference type="EMBL" id="SDU77175.1"/>
    </source>
</evidence>
<gene>
    <name evidence="2" type="ORF">SAMN04488563_5445</name>
</gene>
<feature type="compositionally biased region" description="Basic and acidic residues" evidence="1">
    <location>
        <begin position="120"/>
        <end position="131"/>
    </location>
</feature>
<feature type="compositionally biased region" description="Basic and acidic residues" evidence="1">
    <location>
        <begin position="28"/>
        <end position="40"/>
    </location>
</feature>
<evidence type="ECO:0000256" key="1">
    <source>
        <dbReference type="SAM" id="MobiDB-lite"/>
    </source>
</evidence>
<protein>
    <submittedName>
        <fullName evidence="2">Uncharacterized protein</fullName>
    </submittedName>
</protein>